<dbReference type="OrthoDB" id="5106062at2759"/>
<organism evidence="1 2">
    <name type="scientific">Oidiodendron maius (strain Zn)</name>
    <dbReference type="NCBI Taxonomy" id="913774"/>
    <lineage>
        <taxon>Eukaryota</taxon>
        <taxon>Fungi</taxon>
        <taxon>Dikarya</taxon>
        <taxon>Ascomycota</taxon>
        <taxon>Pezizomycotina</taxon>
        <taxon>Leotiomycetes</taxon>
        <taxon>Leotiomycetes incertae sedis</taxon>
        <taxon>Myxotrichaceae</taxon>
        <taxon>Oidiodendron</taxon>
    </lineage>
</organism>
<dbReference type="InParanoid" id="A0A0C3HT57"/>
<dbReference type="AlphaFoldDB" id="A0A0C3HT57"/>
<dbReference type="HOGENOM" id="CLU_1555719_0_0_1"/>
<dbReference type="Proteomes" id="UP000054321">
    <property type="component" value="Unassembled WGS sequence"/>
</dbReference>
<keyword evidence="2" id="KW-1185">Reference proteome</keyword>
<evidence type="ECO:0000313" key="2">
    <source>
        <dbReference type="Proteomes" id="UP000054321"/>
    </source>
</evidence>
<gene>
    <name evidence="1" type="ORF">OIDMADRAFT_51252</name>
</gene>
<protein>
    <submittedName>
        <fullName evidence="1">Uncharacterized protein</fullName>
    </submittedName>
</protein>
<name>A0A0C3HT57_OIDMZ</name>
<proteinExistence type="predicted"/>
<evidence type="ECO:0000313" key="1">
    <source>
        <dbReference type="EMBL" id="KIN05442.1"/>
    </source>
</evidence>
<sequence length="172" mass="18917">MSMENNMDPGVVPSHLPELSQVEEIANHLDYRYISIAADRLTALPVDSDVSPSVVCITDDTLTLDGPVELTDAPPNTQSVVLSLDQDTTEADLIIEEITGRRPPPAGVPAPSIRHTPIDKTSGRERILSLAFPTLYPTGQADLNTPRLRNVPLKDYARHLLCYFQPPNVRKL</sequence>
<reference evidence="1 2" key="1">
    <citation type="submission" date="2014-04" db="EMBL/GenBank/DDBJ databases">
        <authorList>
            <consortium name="DOE Joint Genome Institute"/>
            <person name="Kuo A."/>
            <person name="Martino E."/>
            <person name="Perotto S."/>
            <person name="Kohler A."/>
            <person name="Nagy L.G."/>
            <person name="Floudas D."/>
            <person name="Copeland A."/>
            <person name="Barry K.W."/>
            <person name="Cichocki N."/>
            <person name="Veneault-Fourrey C."/>
            <person name="LaButti K."/>
            <person name="Lindquist E.A."/>
            <person name="Lipzen A."/>
            <person name="Lundell T."/>
            <person name="Morin E."/>
            <person name="Murat C."/>
            <person name="Sun H."/>
            <person name="Tunlid A."/>
            <person name="Henrissat B."/>
            <person name="Grigoriev I.V."/>
            <person name="Hibbett D.S."/>
            <person name="Martin F."/>
            <person name="Nordberg H.P."/>
            <person name="Cantor M.N."/>
            <person name="Hua S.X."/>
        </authorList>
    </citation>
    <scope>NUCLEOTIDE SEQUENCE [LARGE SCALE GENOMIC DNA]</scope>
    <source>
        <strain evidence="1 2">Zn</strain>
    </source>
</reference>
<reference evidence="2" key="2">
    <citation type="submission" date="2015-01" db="EMBL/GenBank/DDBJ databases">
        <title>Evolutionary Origins and Diversification of the Mycorrhizal Mutualists.</title>
        <authorList>
            <consortium name="DOE Joint Genome Institute"/>
            <consortium name="Mycorrhizal Genomics Consortium"/>
            <person name="Kohler A."/>
            <person name="Kuo A."/>
            <person name="Nagy L.G."/>
            <person name="Floudas D."/>
            <person name="Copeland A."/>
            <person name="Barry K.W."/>
            <person name="Cichocki N."/>
            <person name="Veneault-Fourrey C."/>
            <person name="LaButti K."/>
            <person name="Lindquist E.A."/>
            <person name="Lipzen A."/>
            <person name="Lundell T."/>
            <person name="Morin E."/>
            <person name="Murat C."/>
            <person name="Riley R."/>
            <person name="Ohm R."/>
            <person name="Sun H."/>
            <person name="Tunlid A."/>
            <person name="Henrissat B."/>
            <person name="Grigoriev I.V."/>
            <person name="Hibbett D.S."/>
            <person name="Martin F."/>
        </authorList>
    </citation>
    <scope>NUCLEOTIDE SEQUENCE [LARGE SCALE GENOMIC DNA]</scope>
    <source>
        <strain evidence="2">Zn</strain>
    </source>
</reference>
<accession>A0A0C3HT57</accession>
<dbReference type="EMBL" id="KN832872">
    <property type="protein sequence ID" value="KIN05442.1"/>
    <property type="molecule type" value="Genomic_DNA"/>
</dbReference>